<keyword evidence="1" id="KW-0238">DNA-binding</keyword>
<gene>
    <name evidence="3" type="ORF">M23134_02520</name>
</gene>
<proteinExistence type="predicted"/>
<dbReference type="Pfam" id="PF00717">
    <property type="entry name" value="Peptidase_S24"/>
    <property type="match status" value="1"/>
</dbReference>
<organism evidence="3 4">
    <name type="scientific">Microscilla marina ATCC 23134</name>
    <dbReference type="NCBI Taxonomy" id="313606"/>
    <lineage>
        <taxon>Bacteria</taxon>
        <taxon>Pseudomonadati</taxon>
        <taxon>Bacteroidota</taxon>
        <taxon>Cytophagia</taxon>
        <taxon>Cytophagales</taxon>
        <taxon>Microscillaceae</taxon>
        <taxon>Microscilla</taxon>
    </lineage>
</organism>
<protein>
    <submittedName>
        <fullName evidence="3">Transcriptional regulator, Cro/CI family</fullName>
    </submittedName>
</protein>
<dbReference type="InterPro" id="IPR010982">
    <property type="entry name" value="Lambda_DNA-bd_dom_sf"/>
</dbReference>
<dbReference type="Proteomes" id="UP000004095">
    <property type="component" value="Unassembled WGS sequence"/>
</dbReference>
<dbReference type="InterPro" id="IPR015927">
    <property type="entry name" value="Peptidase_S24_S26A/B/C"/>
</dbReference>
<evidence type="ECO:0000256" key="1">
    <source>
        <dbReference type="ARBA" id="ARBA00023125"/>
    </source>
</evidence>
<dbReference type="PROSITE" id="PS50943">
    <property type="entry name" value="HTH_CROC1"/>
    <property type="match status" value="1"/>
</dbReference>
<accession>A1ZTT6</accession>
<sequence>MFLSKNLKHLRERNGKQTQENLANALGITRSAISSYEDGRAEPKLVVMNRIAQYFNITLDQLLNVELATLGDVDLQQQKEVKKYASAENLRILTITTDRENNENIELVPEKAAAGYTKGYADAEYLKDLPKYQLPFLPEGRTYRAFEIAGESMLPLLPESIVIGEYVANWNEVQEGQTCVVVAKNDGVVLKKVYNKITERGTFLLKSSNIAYQPYEVSADEVVEIWKFAAYISRDMPDDSVTSLQELKSAFSRLEDELQDIKMERRVRK</sequence>
<dbReference type="OrthoDB" id="3831186at2"/>
<evidence type="ECO:0000259" key="2">
    <source>
        <dbReference type="PROSITE" id="PS50943"/>
    </source>
</evidence>
<dbReference type="EMBL" id="AAWS01000037">
    <property type="protein sequence ID" value="EAY26188.1"/>
    <property type="molecule type" value="Genomic_DNA"/>
</dbReference>
<feature type="domain" description="HTH cro/C1-type" evidence="2">
    <location>
        <begin position="7"/>
        <end position="62"/>
    </location>
</feature>
<dbReference type="Gene3D" id="1.10.260.40">
    <property type="entry name" value="lambda repressor-like DNA-binding domains"/>
    <property type="match status" value="1"/>
</dbReference>
<evidence type="ECO:0000313" key="4">
    <source>
        <dbReference type="Proteomes" id="UP000004095"/>
    </source>
</evidence>
<dbReference type="Pfam" id="PF12844">
    <property type="entry name" value="HTH_19"/>
    <property type="match status" value="1"/>
</dbReference>
<dbReference type="eggNOG" id="COG1974">
    <property type="taxonomic scope" value="Bacteria"/>
</dbReference>
<dbReference type="AlphaFoldDB" id="A1ZTT6"/>
<dbReference type="SUPFAM" id="SSF47413">
    <property type="entry name" value="lambda repressor-like DNA-binding domains"/>
    <property type="match status" value="1"/>
</dbReference>
<keyword evidence="4" id="KW-1185">Reference proteome</keyword>
<dbReference type="InterPro" id="IPR001387">
    <property type="entry name" value="Cro/C1-type_HTH"/>
</dbReference>
<name>A1ZTT6_MICM2</name>
<evidence type="ECO:0000313" key="3">
    <source>
        <dbReference type="EMBL" id="EAY26188.1"/>
    </source>
</evidence>
<dbReference type="SMART" id="SM00530">
    <property type="entry name" value="HTH_XRE"/>
    <property type="match status" value="1"/>
</dbReference>
<dbReference type="CDD" id="cd06529">
    <property type="entry name" value="S24_LexA-like"/>
    <property type="match status" value="1"/>
</dbReference>
<dbReference type="GO" id="GO:0003677">
    <property type="term" value="F:DNA binding"/>
    <property type="evidence" value="ECO:0007669"/>
    <property type="project" value="UniProtKB-KW"/>
</dbReference>
<dbReference type="InterPro" id="IPR036286">
    <property type="entry name" value="LexA/Signal_pep-like_sf"/>
</dbReference>
<dbReference type="SUPFAM" id="SSF51306">
    <property type="entry name" value="LexA/Signal peptidase"/>
    <property type="match status" value="1"/>
</dbReference>
<dbReference type="InterPro" id="IPR039418">
    <property type="entry name" value="LexA-like"/>
</dbReference>
<dbReference type="CDD" id="cd00093">
    <property type="entry name" value="HTH_XRE"/>
    <property type="match status" value="1"/>
</dbReference>
<dbReference type="Gene3D" id="2.10.109.10">
    <property type="entry name" value="Umud Fragment, subunit A"/>
    <property type="match status" value="1"/>
</dbReference>
<comment type="caution">
    <text evidence="3">The sequence shown here is derived from an EMBL/GenBank/DDBJ whole genome shotgun (WGS) entry which is preliminary data.</text>
</comment>
<dbReference type="PANTHER" id="PTHR46558:SF4">
    <property type="entry name" value="DNA-BIDING PHAGE PROTEIN"/>
    <property type="match status" value="1"/>
</dbReference>
<dbReference type="PANTHER" id="PTHR46558">
    <property type="entry name" value="TRACRIPTIONAL REGULATORY PROTEIN-RELATED-RELATED"/>
    <property type="match status" value="1"/>
</dbReference>
<reference evidence="3 4" key="1">
    <citation type="submission" date="2007-01" db="EMBL/GenBank/DDBJ databases">
        <authorList>
            <person name="Haygood M."/>
            <person name="Podell S."/>
            <person name="Anderson C."/>
            <person name="Hopkinson B."/>
            <person name="Roe K."/>
            <person name="Barbeau K."/>
            <person name="Gaasterland T."/>
            <person name="Ferriera S."/>
            <person name="Johnson J."/>
            <person name="Kravitz S."/>
            <person name="Beeson K."/>
            <person name="Sutton G."/>
            <person name="Rogers Y.-H."/>
            <person name="Friedman R."/>
            <person name="Frazier M."/>
            <person name="Venter J.C."/>
        </authorList>
    </citation>
    <scope>NUCLEOTIDE SEQUENCE [LARGE SCALE GENOMIC DNA]</scope>
    <source>
        <strain evidence="3 4">ATCC 23134</strain>
    </source>
</reference>
<dbReference type="RefSeq" id="WP_002701409.1">
    <property type="nucleotide sequence ID" value="NZ_AAWS01000037.1"/>
</dbReference>